<keyword evidence="1" id="KW-0472">Membrane</keyword>
<keyword evidence="4" id="KW-1185">Reference proteome</keyword>
<feature type="transmembrane region" description="Helical" evidence="1">
    <location>
        <begin position="12"/>
        <end position="31"/>
    </location>
</feature>
<keyword evidence="1" id="KW-1133">Transmembrane helix</keyword>
<reference evidence="3 4" key="1">
    <citation type="journal article" date="2018" name="Biotechnol. Biofuels">
        <title>Integrative visual omics of the white-rot fungus Polyporus brumalis exposes the biotechnological potential of its oxidative enzymes for delignifying raw plant biomass.</title>
        <authorList>
            <person name="Miyauchi S."/>
            <person name="Rancon A."/>
            <person name="Drula E."/>
            <person name="Hage H."/>
            <person name="Chaduli D."/>
            <person name="Favel A."/>
            <person name="Grisel S."/>
            <person name="Henrissat B."/>
            <person name="Herpoel-Gimbert I."/>
            <person name="Ruiz-Duenas F.J."/>
            <person name="Chevret D."/>
            <person name="Hainaut M."/>
            <person name="Lin J."/>
            <person name="Wang M."/>
            <person name="Pangilinan J."/>
            <person name="Lipzen A."/>
            <person name="Lesage-Meessen L."/>
            <person name="Navarro D."/>
            <person name="Riley R."/>
            <person name="Grigoriev I.V."/>
            <person name="Zhou S."/>
            <person name="Raouche S."/>
            <person name="Rosso M.N."/>
        </authorList>
    </citation>
    <scope>NUCLEOTIDE SEQUENCE [LARGE SCALE GENOMIC DNA]</scope>
    <source>
        <strain evidence="3 4">BRFM 1820</strain>
    </source>
</reference>
<dbReference type="Pfam" id="PF20151">
    <property type="entry name" value="DUF6533"/>
    <property type="match status" value="1"/>
</dbReference>
<accession>A0A371DFE9</accession>
<dbReference type="OrthoDB" id="2754240at2759"/>
<gene>
    <name evidence="3" type="ORF">OH76DRAFT_317255</name>
</gene>
<evidence type="ECO:0000256" key="1">
    <source>
        <dbReference type="SAM" id="Phobius"/>
    </source>
</evidence>
<evidence type="ECO:0000313" key="3">
    <source>
        <dbReference type="EMBL" id="RDX51238.1"/>
    </source>
</evidence>
<proteinExistence type="predicted"/>
<feature type="domain" description="DUF6533" evidence="2">
    <location>
        <begin position="20"/>
        <end position="64"/>
    </location>
</feature>
<dbReference type="AlphaFoldDB" id="A0A371DFE9"/>
<name>A0A371DFE9_9APHY</name>
<keyword evidence="1" id="KW-0812">Transmembrane</keyword>
<organism evidence="3 4">
    <name type="scientific">Lentinus brumalis</name>
    <dbReference type="NCBI Taxonomy" id="2498619"/>
    <lineage>
        <taxon>Eukaryota</taxon>
        <taxon>Fungi</taxon>
        <taxon>Dikarya</taxon>
        <taxon>Basidiomycota</taxon>
        <taxon>Agaricomycotina</taxon>
        <taxon>Agaricomycetes</taxon>
        <taxon>Polyporales</taxon>
        <taxon>Polyporaceae</taxon>
        <taxon>Lentinus</taxon>
    </lineage>
</organism>
<sequence>MSSSDADAIASYETIIVNNYCVVAASVFLLYEYVITIDREVNSFWHRAPTGASILFMSNRYLSFVGNVLGLIEFKQWSDELRVGSKRTCRTDIHELPPMGGFLWYAGLCPLQRHHPLDTRIPPCSCPPSNQRGSVLLRPDRSKRSPVGVFRGGLDSLFTTTEVLVIISRACLIVSDALIIGLTWWALPKHTVSFATLRKTRVSLTTVLLRDGSLYFGVLLIMNVLHLAFSLTSMFGFADNGASNVTAFTEVVAVPPQLTGSEQGGHQGHDLDGPALHSRGGKNNQFCALHRIYRRVHWSWGVGLGYLEQDSRHG</sequence>
<evidence type="ECO:0000259" key="2">
    <source>
        <dbReference type="Pfam" id="PF20151"/>
    </source>
</evidence>
<evidence type="ECO:0000313" key="4">
    <source>
        <dbReference type="Proteomes" id="UP000256964"/>
    </source>
</evidence>
<protein>
    <recommendedName>
        <fullName evidence="2">DUF6533 domain-containing protein</fullName>
    </recommendedName>
</protein>
<feature type="transmembrane region" description="Helical" evidence="1">
    <location>
        <begin position="163"/>
        <end position="187"/>
    </location>
</feature>
<feature type="transmembrane region" description="Helical" evidence="1">
    <location>
        <begin position="214"/>
        <end position="238"/>
    </location>
</feature>
<dbReference type="Proteomes" id="UP000256964">
    <property type="component" value="Unassembled WGS sequence"/>
</dbReference>
<dbReference type="InterPro" id="IPR045340">
    <property type="entry name" value="DUF6533"/>
</dbReference>
<dbReference type="EMBL" id="KZ857395">
    <property type="protein sequence ID" value="RDX51238.1"/>
    <property type="molecule type" value="Genomic_DNA"/>
</dbReference>